<sequence>MFVTLCKSIQRGCDICTFRFDTSIFNTEVLGHGLPSSLQSLLSQATGMQAVKESPL</sequence>
<protein>
    <submittedName>
        <fullName evidence="1">Uncharacterized protein</fullName>
    </submittedName>
</protein>
<reference evidence="1" key="1">
    <citation type="submission" date="2014-12" db="EMBL/GenBank/DDBJ databases">
        <title>Insight into the proteome of Arion vulgaris.</title>
        <authorList>
            <person name="Aradska J."/>
            <person name="Bulat T."/>
            <person name="Smidak R."/>
            <person name="Sarate P."/>
            <person name="Gangsoo J."/>
            <person name="Sialana F."/>
            <person name="Bilban M."/>
            <person name="Lubec G."/>
        </authorList>
    </citation>
    <scope>NUCLEOTIDE SEQUENCE</scope>
    <source>
        <tissue evidence="1">Skin</tissue>
    </source>
</reference>
<name>A0A0B6ZQG6_9EUPU</name>
<gene>
    <name evidence="1" type="primary">ORF72725</name>
</gene>
<dbReference type="AlphaFoldDB" id="A0A0B6ZQG6"/>
<dbReference type="EMBL" id="HACG01023206">
    <property type="protein sequence ID" value="CEK70071.1"/>
    <property type="molecule type" value="Transcribed_RNA"/>
</dbReference>
<accession>A0A0B6ZQG6</accession>
<organism evidence="1">
    <name type="scientific">Arion vulgaris</name>
    <dbReference type="NCBI Taxonomy" id="1028688"/>
    <lineage>
        <taxon>Eukaryota</taxon>
        <taxon>Metazoa</taxon>
        <taxon>Spiralia</taxon>
        <taxon>Lophotrochozoa</taxon>
        <taxon>Mollusca</taxon>
        <taxon>Gastropoda</taxon>
        <taxon>Heterobranchia</taxon>
        <taxon>Euthyneura</taxon>
        <taxon>Panpulmonata</taxon>
        <taxon>Eupulmonata</taxon>
        <taxon>Stylommatophora</taxon>
        <taxon>Helicina</taxon>
        <taxon>Arionoidea</taxon>
        <taxon>Arionidae</taxon>
        <taxon>Arion</taxon>
    </lineage>
</organism>
<evidence type="ECO:0000313" key="1">
    <source>
        <dbReference type="EMBL" id="CEK70071.1"/>
    </source>
</evidence>
<proteinExistence type="predicted"/>